<protein>
    <recommendedName>
        <fullName evidence="2">thioredoxin-dependent peroxiredoxin</fullName>
        <ecNumber evidence="2">1.11.1.24</ecNumber>
    </recommendedName>
</protein>
<dbReference type="SUPFAM" id="SSF52833">
    <property type="entry name" value="Thioredoxin-like"/>
    <property type="match status" value="1"/>
</dbReference>
<dbReference type="InterPro" id="IPR019479">
    <property type="entry name" value="Peroxiredoxin_C"/>
</dbReference>
<evidence type="ECO:0000313" key="13">
    <source>
        <dbReference type="Proteomes" id="UP000030671"/>
    </source>
</evidence>
<evidence type="ECO:0000259" key="11">
    <source>
        <dbReference type="PROSITE" id="PS51352"/>
    </source>
</evidence>
<dbReference type="GeneID" id="20674889"/>
<evidence type="ECO:0000256" key="7">
    <source>
        <dbReference type="ARBA" id="ARBA00023284"/>
    </source>
</evidence>
<dbReference type="GO" id="GO:0045454">
    <property type="term" value="P:cell redox homeostasis"/>
    <property type="evidence" value="ECO:0007669"/>
    <property type="project" value="TreeGrafter"/>
</dbReference>
<evidence type="ECO:0000256" key="10">
    <source>
        <dbReference type="PIRSR" id="PIRSR000239-1"/>
    </source>
</evidence>
<comment type="catalytic activity">
    <reaction evidence="8">
        <text>a hydroperoxide + [thioredoxin]-dithiol = an alcohol + [thioredoxin]-disulfide + H2O</text>
        <dbReference type="Rhea" id="RHEA:62620"/>
        <dbReference type="Rhea" id="RHEA-COMP:10698"/>
        <dbReference type="Rhea" id="RHEA-COMP:10700"/>
        <dbReference type="ChEBI" id="CHEBI:15377"/>
        <dbReference type="ChEBI" id="CHEBI:29950"/>
        <dbReference type="ChEBI" id="CHEBI:30879"/>
        <dbReference type="ChEBI" id="CHEBI:35924"/>
        <dbReference type="ChEBI" id="CHEBI:50058"/>
        <dbReference type="EC" id="1.11.1.24"/>
    </reaction>
</comment>
<comment type="similarity">
    <text evidence="1">Belongs to the peroxiredoxin family. AhpC/Prx1 subfamily.</text>
</comment>
<dbReference type="GO" id="GO:0006979">
    <property type="term" value="P:response to oxidative stress"/>
    <property type="evidence" value="ECO:0007669"/>
    <property type="project" value="TreeGrafter"/>
</dbReference>
<dbReference type="GO" id="GO:0008379">
    <property type="term" value="F:thioredoxin peroxidase activity"/>
    <property type="evidence" value="ECO:0007669"/>
    <property type="project" value="TreeGrafter"/>
</dbReference>
<keyword evidence="6" id="KW-1015">Disulfide bond</keyword>
<dbReference type="RefSeq" id="XP_009551245.1">
    <property type="nucleotide sequence ID" value="XM_009552950.1"/>
</dbReference>
<evidence type="ECO:0000256" key="6">
    <source>
        <dbReference type="ARBA" id="ARBA00023157"/>
    </source>
</evidence>
<keyword evidence="13" id="KW-1185">Reference proteome</keyword>
<dbReference type="PROSITE" id="PS51352">
    <property type="entry name" value="THIOREDOXIN_2"/>
    <property type="match status" value="1"/>
</dbReference>
<evidence type="ECO:0000256" key="1">
    <source>
        <dbReference type="ARBA" id="ARBA00009796"/>
    </source>
</evidence>
<dbReference type="FunFam" id="3.40.30.10:FF:000003">
    <property type="entry name" value="Peroxiredoxin 1"/>
    <property type="match status" value="1"/>
</dbReference>
<dbReference type="PANTHER" id="PTHR10681">
    <property type="entry name" value="THIOREDOXIN PEROXIDASE"/>
    <property type="match status" value="1"/>
</dbReference>
<dbReference type="eggNOG" id="KOG0852">
    <property type="taxonomic scope" value="Eukaryota"/>
</dbReference>
<dbReference type="EC" id="1.11.1.24" evidence="2"/>
<reference evidence="12 13" key="1">
    <citation type="journal article" date="2012" name="New Phytol.">
        <title>Insight into trade-off between wood decay and parasitism from the genome of a fungal forest pathogen.</title>
        <authorList>
            <person name="Olson A."/>
            <person name="Aerts A."/>
            <person name="Asiegbu F."/>
            <person name="Belbahri L."/>
            <person name="Bouzid O."/>
            <person name="Broberg A."/>
            <person name="Canback B."/>
            <person name="Coutinho P.M."/>
            <person name="Cullen D."/>
            <person name="Dalman K."/>
            <person name="Deflorio G."/>
            <person name="van Diepen L.T."/>
            <person name="Dunand C."/>
            <person name="Duplessis S."/>
            <person name="Durling M."/>
            <person name="Gonthier P."/>
            <person name="Grimwood J."/>
            <person name="Fossdal C.G."/>
            <person name="Hansson D."/>
            <person name="Henrissat B."/>
            <person name="Hietala A."/>
            <person name="Himmelstrand K."/>
            <person name="Hoffmeister D."/>
            <person name="Hogberg N."/>
            <person name="James T.Y."/>
            <person name="Karlsson M."/>
            <person name="Kohler A."/>
            <person name="Kues U."/>
            <person name="Lee Y.H."/>
            <person name="Lin Y.C."/>
            <person name="Lind M."/>
            <person name="Lindquist E."/>
            <person name="Lombard V."/>
            <person name="Lucas S."/>
            <person name="Lunden K."/>
            <person name="Morin E."/>
            <person name="Murat C."/>
            <person name="Park J."/>
            <person name="Raffaello T."/>
            <person name="Rouze P."/>
            <person name="Salamov A."/>
            <person name="Schmutz J."/>
            <person name="Solheim H."/>
            <person name="Stahlberg J."/>
            <person name="Velez H."/>
            <person name="de Vries R.P."/>
            <person name="Wiebenga A."/>
            <person name="Woodward S."/>
            <person name="Yakovlev I."/>
            <person name="Garbelotto M."/>
            <person name="Martin F."/>
            <person name="Grigoriev I.V."/>
            <person name="Stenlid J."/>
        </authorList>
    </citation>
    <scope>NUCLEOTIDE SEQUENCE [LARGE SCALE GENOMIC DNA]</scope>
    <source>
        <strain evidence="12 13">TC 32-1</strain>
    </source>
</reference>
<name>W4JS13_HETIT</name>
<dbReference type="AlphaFoldDB" id="W4JS13"/>
<dbReference type="Gene3D" id="3.40.30.10">
    <property type="entry name" value="Glutaredoxin"/>
    <property type="match status" value="1"/>
</dbReference>
<dbReference type="KEGG" id="hir:HETIRDRAFT_436431"/>
<dbReference type="PANTHER" id="PTHR10681:SF128">
    <property type="entry name" value="THIOREDOXIN-DEPENDENT PEROXIDE REDUCTASE, MITOCHONDRIAL"/>
    <property type="match status" value="1"/>
</dbReference>
<proteinExistence type="inferred from homology"/>
<comment type="function">
    <text evidence="9">Thiol-specific peroxidase that catalyzes the reduction of hydrogen peroxide and organic hydroperoxides to water and alcohols, respectively.</text>
</comment>
<dbReference type="GO" id="GO:0033554">
    <property type="term" value="P:cellular response to stress"/>
    <property type="evidence" value="ECO:0007669"/>
    <property type="project" value="TreeGrafter"/>
</dbReference>
<dbReference type="EMBL" id="KI925464">
    <property type="protein sequence ID" value="ETW76323.1"/>
    <property type="molecule type" value="Genomic_DNA"/>
</dbReference>
<dbReference type="InterPro" id="IPR050217">
    <property type="entry name" value="Peroxiredoxin"/>
</dbReference>
<gene>
    <name evidence="12" type="primary">prx1</name>
    <name evidence="12" type="ORF">HETIRDRAFT_436431</name>
</gene>
<dbReference type="OrthoDB" id="185659at2759"/>
<keyword evidence="5 9" id="KW-0560">Oxidoreductase</keyword>
<dbReference type="InParanoid" id="W4JS13"/>
<keyword evidence="4 9" id="KW-0049">Antioxidant</keyword>
<feature type="domain" description="Thioredoxin" evidence="11">
    <location>
        <begin position="3"/>
        <end position="162"/>
    </location>
</feature>
<dbReference type="Pfam" id="PF00578">
    <property type="entry name" value="AhpC-TSA"/>
    <property type="match status" value="1"/>
</dbReference>
<dbReference type="HOGENOM" id="CLU_042529_21_1_1"/>
<dbReference type="STRING" id="747525.W4JS13"/>
<dbReference type="CDD" id="cd03015">
    <property type="entry name" value="PRX_Typ2cys"/>
    <property type="match status" value="1"/>
</dbReference>
<evidence type="ECO:0000256" key="5">
    <source>
        <dbReference type="ARBA" id="ARBA00023002"/>
    </source>
</evidence>
<evidence type="ECO:0000313" key="12">
    <source>
        <dbReference type="EMBL" id="ETW76323.1"/>
    </source>
</evidence>
<dbReference type="FunCoup" id="W4JS13">
    <property type="interactions" value="456"/>
</dbReference>
<dbReference type="InterPro" id="IPR024706">
    <property type="entry name" value="Peroxiredoxin_AhpC-typ"/>
</dbReference>
<dbReference type="InterPro" id="IPR013766">
    <property type="entry name" value="Thioredoxin_domain"/>
</dbReference>
<dbReference type="Pfam" id="PF10417">
    <property type="entry name" value="1-cysPrx_C"/>
    <property type="match status" value="1"/>
</dbReference>
<evidence type="ECO:0000256" key="3">
    <source>
        <dbReference type="ARBA" id="ARBA00022559"/>
    </source>
</evidence>
<dbReference type="PIRSF" id="PIRSF000239">
    <property type="entry name" value="AHPC"/>
    <property type="match status" value="1"/>
</dbReference>
<dbReference type="InterPro" id="IPR036249">
    <property type="entry name" value="Thioredoxin-like_sf"/>
</dbReference>
<dbReference type="GO" id="GO:0042744">
    <property type="term" value="P:hydrogen peroxide catabolic process"/>
    <property type="evidence" value="ECO:0007669"/>
    <property type="project" value="TreeGrafter"/>
</dbReference>
<feature type="active site" description="Cysteine sulfenic acid (-SOH) intermediate; for peroxidase activity" evidence="10">
    <location>
        <position position="48"/>
    </location>
</feature>
<evidence type="ECO:0000256" key="8">
    <source>
        <dbReference type="ARBA" id="ARBA00049091"/>
    </source>
</evidence>
<sequence length="210" mass="22814">MVATVQQPAPAFTAQTVVGGLFKEVSLADYLGQWVFLLFYPMDFTFVCPTEILAFNDALPQFAALNTAVLGVSTDSEYSHFAWATQDRKAGGLGPNLNLPLVADRSMRIARDYGVLIEDKGVALRGLFLVDPKGVLRQATINDLPVGRSVDEALRLVKAFQFNEQYGEVCPANWTEGARTIKADPTAKLEYFEAAAAAPAAPATKRARVE</sequence>
<keyword evidence="7 9" id="KW-0676">Redox-active center</keyword>
<evidence type="ECO:0000256" key="2">
    <source>
        <dbReference type="ARBA" id="ARBA00013017"/>
    </source>
</evidence>
<evidence type="ECO:0000256" key="4">
    <source>
        <dbReference type="ARBA" id="ARBA00022862"/>
    </source>
</evidence>
<accession>W4JS13</accession>
<organism evidence="12 13">
    <name type="scientific">Heterobasidion irregulare (strain TC 32-1)</name>
    <dbReference type="NCBI Taxonomy" id="747525"/>
    <lineage>
        <taxon>Eukaryota</taxon>
        <taxon>Fungi</taxon>
        <taxon>Dikarya</taxon>
        <taxon>Basidiomycota</taxon>
        <taxon>Agaricomycotina</taxon>
        <taxon>Agaricomycetes</taxon>
        <taxon>Russulales</taxon>
        <taxon>Bondarzewiaceae</taxon>
        <taxon>Heterobasidion</taxon>
        <taxon>Heterobasidion annosum species complex</taxon>
    </lineage>
</organism>
<dbReference type="GO" id="GO:0005829">
    <property type="term" value="C:cytosol"/>
    <property type="evidence" value="ECO:0007669"/>
    <property type="project" value="TreeGrafter"/>
</dbReference>
<keyword evidence="3 9" id="KW-0575">Peroxidase</keyword>
<dbReference type="InterPro" id="IPR000866">
    <property type="entry name" value="AhpC/TSA"/>
</dbReference>
<evidence type="ECO:0000256" key="9">
    <source>
        <dbReference type="PIRNR" id="PIRNR000239"/>
    </source>
</evidence>
<dbReference type="Proteomes" id="UP000030671">
    <property type="component" value="Unassembled WGS sequence"/>
</dbReference>